<evidence type="ECO:0000256" key="2">
    <source>
        <dbReference type="ARBA" id="ARBA00022692"/>
    </source>
</evidence>
<dbReference type="InterPro" id="IPR017452">
    <property type="entry name" value="GPCR_Rhodpsn_7TM"/>
</dbReference>
<dbReference type="PROSITE" id="PS50262">
    <property type="entry name" value="G_PROTEIN_RECEP_F1_2"/>
    <property type="match status" value="1"/>
</dbReference>
<dbReference type="WBParaSite" id="PSAMB.scaffold5532size11473.g26846.t1">
    <property type="protein sequence ID" value="PSAMB.scaffold5532size11473.g26846.t1"/>
    <property type="gene ID" value="PSAMB.scaffold5532size11473.g26846"/>
</dbReference>
<dbReference type="SUPFAM" id="SSF81321">
    <property type="entry name" value="Family A G protein-coupled receptor-like"/>
    <property type="match status" value="1"/>
</dbReference>
<evidence type="ECO:0000313" key="8">
    <source>
        <dbReference type="Proteomes" id="UP000887566"/>
    </source>
</evidence>
<dbReference type="PANTHER" id="PTHR23360">
    <property type="entry name" value="G-PROTEIN COUPLED RECEPTORS FAMILY 1 PROFILE DOMAIN-CONTAINING PROTEIN-RELATED"/>
    <property type="match status" value="1"/>
</dbReference>
<comment type="subcellular location">
    <subcellularLocation>
        <location evidence="1">Membrane</location>
    </subcellularLocation>
</comment>
<feature type="domain" description="G-protein coupled receptors family 1 profile" evidence="7">
    <location>
        <begin position="48"/>
        <end position="311"/>
    </location>
</feature>
<evidence type="ECO:0000259" key="7">
    <source>
        <dbReference type="PROSITE" id="PS50262"/>
    </source>
</evidence>
<dbReference type="Pfam" id="PF10320">
    <property type="entry name" value="7TM_GPCR_Srsx"/>
    <property type="match status" value="1"/>
</dbReference>
<feature type="transmembrane region" description="Helical" evidence="6">
    <location>
        <begin position="35"/>
        <end position="57"/>
    </location>
</feature>
<evidence type="ECO:0000256" key="3">
    <source>
        <dbReference type="ARBA" id="ARBA00022989"/>
    </source>
</evidence>
<feature type="region of interest" description="Disordered" evidence="5">
    <location>
        <begin position="350"/>
        <end position="373"/>
    </location>
</feature>
<sequence>MAEFVNNATNSSNGTLPVWTPDPNPHKFDILDAALIAYMIVGFIEAALNLPMAIAILKQEAMRELKEYWMISAQAICDSADGIGFFAAGVDRLITIFANQKTMPVTPMHCMFKLYNNLWSWTGASSPIMLLVTSIDRIIACSVPLTYQRFQTRRYIGIMIGGALFISVAFSYIPAYIYPFANTGKVSTAICYSEMAYGNTFSDYQHNLKSVCAFASVLLFPVVVYLFYKKMVVAVATGVDSTALEYRKKLAKKMTISMGISSLATLIFTVILTTVGSWAMTSVAKDSILYEGLLLVWPLQKLDAIANPFLYIGKHEEMRRSMRALFKCQRLPPDVSMWCPKKGKMAWESSATGTNQHRLSQHRLSQQRSSVNI</sequence>
<name>A0A914WY23_9BILA</name>
<keyword evidence="4 6" id="KW-0472">Membrane</keyword>
<feature type="transmembrane region" description="Helical" evidence="6">
    <location>
        <begin position="208"/>
        <end position="228"/>
    </location>
</feature>
<accession>A0A914WY23</accession>
<reference evidence="9" key="1">
    <citation type="submission" date="2022-11" db="UniProtKB">
        <authorList>
            <consortium name="WormBaseParasite"/>
        </authorList>
    </citation>
    <scope>IDENTIFICATION</scope>
</reference>
<evidence type="ECO:0000256" key="4">
    <source>
        <dbReference type="ARBA" id="ARBA00023136"/>
    </source>
</evidence>
<evidence type="ECO:0000256" key="6">
    <source>
        <dbReference type="SAM" id="Phobius"/>
    </source>
</evidence>
<dbReference type="Proteomes" id="UP000887566">
    <property type="component" value="Unplaced"/>
</dbReference>
<feature type="transmembrane region" description="Helical" evidence="6">
    <location>
        <begin position="256"/>
        <end position="280"/>
    </location>
</feature>
<evidence type="ECO:0000313" key="9">
    <source>
        <dbReference type="WBParaSite" id="PSAMB.scaffold5532size11473.g26846.t1"/>
    </source>
</evidence>
<keyword evidence="3 6" id="KW-1133">Transmembrane helix</keyword>
<protein>
    <submittedName>
        <fullName evidence="9">G-protein coupled receptors family 1 profile domain-containing protein</fullName>
    </submittedName>
</protein>
<dbReference type="Gene3D" id="1.20.1070.10">
    <property type="entry name" value="Rhodopsin 7-helix transmembrane proteins"/>
    <property type="match status" value="1"/>
</dbReference>
<dbReference type="AlphaFoldDB" id="A0A914WY23"/>
<dbReference type="GO" id="GO:0016020">
    <property type="term" value="C:membrane"/>
    <property type="evidence" value="ECO:0007669"/>
    <property type="project" value="UniProtKB-SubCell"/>
</dbReference>
<feature type="transmembrane region" description="Helical" evidence="6">
    <location>
        <begin position="155"/>
        <end position="177"/>
    </location>
</feature>
<keyword evidence="2 6" id="KW-0812">Transmembrane</keyword>
<dbReference type="InterPro" id="IPR047130">
    <property type="entry name" value="7TM_GPCR_Srsx_nematod"/>
</dbReference>
<keyword evidence="8" id="KW-1185">Reference proteome</keyword>
<proteinExistence type="predicted"/>
<evidence type="ECO:0000256" key="1">
    <source>
        <dbReference type="ARBA" id="ARBA00004370"/>
    </source>
</evidence>
<organism evidence="8 9">
    <name type="scientific">Plectus sambesii</name>
    <dbReference type="NCBI Taxonomy" id="2011161"/>
    <lineage>
        <taxon>Eukaryota</taxon>
        <taxon>Metazoa</taxon>
        <taxon>Ecdysozoa</taxon>
        <taxon>Nematoda</taxon>
        <taxon>Chromadorea</taxon>
        <taxon>Plectida</taxon>
        <taxon>Plectina</taxon>
        <taxon>Plectoidea</taxon>
        <taxon>Plectidae</taxon>
        <taxon>Plectus</taxon>
    </lineage>
</organism>
<feature type="compositionally biased region" description="Low complexity" evidence="5">
    <location>
        <begin position="356"/>
        <end position="373"/>
    </location>
</feature>
<dbReference type="InterPro" id="IPR019424">
    <property type="entry name" value="7TM_GPCR_Srsx"/>
</dbReference>
<evidence type="ECO:0000256" key="5">
    <source>
        <dbReference type="SAM" id="MobiDB-lite"/>
    </source>
</evidence>